<dbReference type="InterPro" id="IPR002509">
    <property type="entry name" value="NODB_dom"/>
</dbReference>
<reference evidence="4 5" key="1">
    <citation type="journal article" date="2010" name="Stand. Genomic Sci.">
        <title>Complete genome sequence of Desulfarculus baarsii type strain (2st14).</title>
        <authorList>
            <person name="Sun H."/>
            <person name="Spring S."/>
            <person name="Lapidus A."/>
            <person name="Davenport K."/>
            <person name="Del Rio T.G."/>
            <person name="Tice H."/>
            <person name="Nolan M."/>
            <person name="Copeland A."/>
            <person name="Cheng J.F."/>
            <person name="Lucas S."/>
            <person name="Tapia R."/>
            <person name="Goodwin L."/>
            <person name="Pitluck S."/>
            <person name="Ivanova N."/>
            <person name="Pagani I."/>
            <person name="Mavromatis K."/>
            <person name="Ovchinnikova G."/>
            <person name="Pati A."/>
            <person name="Chen A."/>
            <person name="Palaniappan K."/>
            <person name="Hauser L."/>
            <person name="Chang Y.J."/>
            <person name="Jeffries C.D."/>
            <person name="Detter J.C."/>
            <person name="Han C."/>
            <person name="Rohde M."/>
            <person name="Brambilla E."/>
            <person name="Goker M."/>
            <person name="Woyke T."/>
            <person name="Bristow J."/>
            <person name="Eisen J.A."/>
            <person name="Markowitz V."/>
            <person name="Hugenholtz P."/>
            <person name="Kyrpides N.C."/>
            <person name="Klenk H.P."/>
            <person name="Land M."/>
        </authorList>
    </citation>
    <scope>NUCLEOTIDE SEQUENCE [LARGE SCALE GENOMIC DNA]</scope>
    <source>
        <strain evidence="5">ATCC 33931 / DSM 2075 / LMG 7858 / VKM B-1802 / 2st14</strain>
    </source>
</reference>
<sequence length="333" mass="37395">MKNKKLMVAKLLDSVGVLRGIMPRDGLSVLCYHRVAASEETIESCAYDSGVYSCTSDIFKAQIAWLKNNTNILSLDGLLKLLRGELAEKGPYSLITFDDAYQDVYSVAYPLLKQIHAPSILFAPSKLVEEGRLGWWDMVAFILKQAKRKRFDYDGEKFDLTDNITPAMRYFLSRFKQTPYHSCVNIMGELAALCEVDLAGHRAHAAELMTWDQITEVARNNFAIGSHTHTHRVLTTITPEEQMEELASSKAMIEKRIARPVLALAYPVGGARHFDAQTKQLARQCGYEVAFSFGAGKNTSINDLDRFNIHRFEPARQIQLLAGQCALPGVFLR</sequence>
<proteinExistence type="predicted"/>
<dbReference type="GO" id="GO:0005576">
    <property type="term" value="C:extracellular region"/>
    <property type="evidence" value="ECO:0007669"/>
    <property type="project" value="UniProtKB-SubCell"/>
</dbReference>
<dbReference type="STRING" id="644282.Deba_3104"/>
<dbReference type="PROSITE" id="PS51677">
    <property type="entry name" value="NODB"/>
    <property type="match status" value="1"/>
</dbReference>
<name>E1QLM2_DESB2</name>
<dbReference type="Proteomes" id="UP000009047">
    <property type="component" value="Chromosome"/>
</dbReference>
<dbReference type="eggNOG" id="COG0726">
    <property type="taxonomic scope" value="Bacteria"/>
</dbReference>
<dbReference type="GO" id="GO:0005975">
    <property type="term" value="P:carbohydrate metabolic process"/>
    <property type="evidence" value="ECO:0007669"/>
    <property type="project" value="InterPro"/>
</dbReference>
<dbReference type="HOGENOM" id="CLU_030024_1_0_7"/>
<dbReference type="EMBL" id="CP002085">
    <property type="protein sequence ID" value="ADK86457.1"/>
    <property type="molecule type" value="Genomic_DNA"/>
</dbReference>
<protein>
    <submittedName>
        <fullName evidence="4">Polysaccharide deacetylase</fullName>
    </submittedName>
</protein>
<dbReference type="AlphaFoldDB" id="E1QLM2"/>
<evidence type="ECO:0000313" key="4">
    <source>
        <dbReference type="EMBL" id="ADK86457.1"/>
    </source>
</evidence>
<evidence type="ECO:0000256" key="2">
    <source>
        <dbReference type="ARBA" id="ARBA00022729"/>
    </source>
</evidence>
<dbReference type="GO" id="GO:0016810">
    <property type="term" value="F:hydrolase activity, acting on carbon-nitrogen (but not peptide) bonds"/>
    <property type="evidence" value="ECO:0007669"/>
    <property type="project" value="InterPro"/>
</dbReference>
<dbReference type="KEGG" id="dbr:Deba_3104"/>
<feature type="domain" description="NodB homology" evidence="3">
    <location>
        <begin position="91"/>
        <end position="333"/>
    </location>
</feature>
<keyword evidence="5" id="KW-1185">Reference proteome</keyword>
<keyword evidence="2" id="KW-0732">Signal</keyword>
<evidence type="ECO:0000256" key="1">
    <source>
        <dbReference type="ARBA" id="ARBA00004613"/>
    </source>
</evidence>
<comment type="subcellular location">
    <subcellularLocation>
        <location evidence="1">Secreted</location>
    </subcellularLocation>
</comment>
<evidence type="ECO:0000313" key="5">
    <source>
        <dbReference type="Proteomes" id="UP000009047"/>
    </source>
</evidence>
<gene>
    <name evidence="4" type="ordered locus">Deba_3104</name>
</gene>
<accession>E1QLM2</accession>
<dbReference type="CDD" id="cd10918">
    <property type="entry name" value="CE4_NodB_like_5s_6s"/>
    <property type="match status" value="1"/>
</dbReference>
<dbReference type="Pfam" id="PF01522">
    <property type="entry name" value="Polysacc_deac_1"/>
    <property type="match status" value="1"/>
</dbReference>
<dbReference type="SUPFAM" id="SSF88713">
    <property type="entry name" value="Glycoside hydrolase/deacetylase"/>
    <property type="match status" value="1"/>
</dbReference>
<dbReference type="RefSeq" id="WP_013259894.1">
    <property type="nucleotide sequence ID" value="NC_014365.1"/>
</dbReference>
<dbReference type="InterPro" id="IPR011330">
    <property type="entry name" value="Glyco_hydro/deAcase_b/a-brl"/>
</dbReference>
<organism evidence="4 5">
    <name type="scientific">Desulfarculus baarsii (strain ATCC 33931 / DSM 2075 / LMG 7858 / VKM B-1802 / 2st14)</name>
    <dbReference type="NCBI Taxonomy" id="644282"/>
    <lineage>
        <taxon>Bacteria</taxon>
        <taxon>Pseudomonadati</taxon>
        <taxon>Thermodesulfobacteriota</taxon>
        <taxon>Desulfarculia</taxon>
        <taxon>Desulfarculales</taxon>
        <taxon>Desulfarculaceae</taxon>
        <taxon>Desulfarculus</taxon>
    </lineage>
</organism>
<dbReference type="PANTHER" id="PTHR34216">
    <property type="match status" value="1"/>
</dbReference>
<dbReference type="InterPro" id="IPR051398">
    <property type="entry name" value="Polysacch_Deacetylase"/>
</dbReference>
<evidence type="ECO:0000259" key="3">
    <source>
        <dbReference type="PROSITE" id="PS51677"/>
    </source>
</evidence>
<dbReference type="Gene3D" id="3.20.20.370">
    <property type="entry name" value="Glycoside hydrolase/deacetylase"/>
    <property type="match status" value="1"/>
</dbReference>
<dbReference type="PANTHER" id="PTHR34216:SF3">
    <property type="entry name" value="POLY-BETA-1,6-N-ACETYL-D-GLUCOSAMINE N-DEACETYLASE"/>
    <property type="match status" value="1"/>
</dbReference>